<keyword evidence="1" id="KW-1133">Transmembrane helix</keyword>
<proteinExistence type="predicted"/>
<dbReference type="AlphaFoldDB" id="A0A940S4Z3"/>
<keyword evidence="1" id="KW-0472">Membrane</keyword>
<gene>
    <name evidence="2" type="ORF">J5Y10_13725</name>
</gene>
<feature type="transmembrane region" description="Helical" evidence="1">
    <location>
        <begin position="183"/>
        <end position="212"/>
    </location>
</feature>
<evidence type="ECO:0000256" key="1">
    <source>
        <dbReference type="SAM" id="Phobius"/>
    </source>
</evidence>
<feature type="transmembrane region" description="Helical" evidence="1">
    <location>
        <begin position="90"/>
        <end position="122"/>
    </location>
</feature>
<dbReference type="Proteomes" id="UP000677537">
    <property type="component" value="Unassembled WGS sequence"/>
</dbReference>
<dbReference type="RefSeq" id="WP_209374456.1">
    <property type="nucleotide sequence ID" value="NZ_JAGIZA010000007.1"/>
</dbReference>
<dbReference type="EMBL" id="JAGIZA010000007">
    <property type="protein sequence ID" value="MBP0493841.1"/>
    <property type="molecule type" value="Genomic_DNA"/>
</dbReference>
<protein>
    <submittedName>
        <fullName evidence="2">Uncharacterized protein</fullName>
    </submittedName>
</protein>
<feature type="transmembrane region" description="Helical" evidence="1">
    <location>
        <begin position="417"/>
        <end position="437"/>
    </location>
</feature>
<keyword evidence="3" id="KW-1185">Reference proteome</keyword>
<keyword evidence="1" id="KW-0812">Transmembrane</keyword>
<feature type="transmembrane region" description="Helical" evidence="1">
    <location>
        <begin position="224"/>
        <end position="244"/>
    </location>
</feature>
<organism evidence="2 3">
    <name type="scientific">Roseomonas indoligenes</name>
    <dbReference type="NCBI Taxonomy" id="2820811"/>
    <lineage>
        <taxon>Bacteria</taxon>
        <taxon>Pseudomonadati</taxon>
        <taxon>Pseudomonadota</taxon>
        <taxon>Alphaproteobacteria</taxon>
        <taxon>Acetobacterales</taxon>
        <taxon>Roseomonadaceae</taxon>
        <taxon>Roseomonas</taxon>
    </lineage>
</organism>
<evidence type="ECO:0000313" key="3">
    <source>
        <dbReference type="Proteomes" id="UP000677537"/>
    </source>
</evidence>
<accession>A0A940S4Z3</accession>
<name>A0A940S4Z3_9PROT</name>
<evidence type="ECO:0000313" key="2">
    <source>
        <dbReference type="EMBL" id="MBP0493841.1"/>
    </source>
</evidence>
<feature type="transmembrane region" description="Helical" evidence="1">
    <location>
        <begin position="306"/>
        <end position="322"/>
    </location>
</feature>
<reference evidence="2" key="1">
    <citation type="submission" date="2021-03" db="EMBL/GenBank/DDBJ databases">
        <authorList>
            <person name="So Y."/>
        </authorList>
    </citation>
    <scope>NUCLEOTIDE SEQUENCE</scope>
    <source>
        <strain evidence="2">SG15</strain>
    </source>
</reference>
<feature type="transmembrane region" description="Helical" evidence="1">
    <location>
        <begin position="358"/>
        <end position="375"/>
    </location>
</feature>
<feature type="transmembrane region" description="Helical" evidence="1">
    <location>
        <begin position="134"/>
        <end position="163"/>
    </location>
</feature>
<comment type="caution">
    <text evidence="2">The sequence shown here is derived from an EMBL/GenBank/DDBJ whole genome shotgun (WGS) entry which is preliminary data.</text>
</comment>
<feature type="transmembrane region" description="Helical" evidence="1">
    <location>
        <begin position="278"/>
        <end position="297"/>
    </location>
</feature>
<sequence>MTHPAPTRRWDDIALAALLVGVAALLLTTRRQGMTGDEPRYLLYAASLIRHGSFTMPLGEWSAIHRAATGLPAADLPPSLVGSSGPSHPVYVAALLAPFTLLSAQAPRFVTLMVGLAGLVAVHRLCRLAAGPRAAILTTLVAALTVPLMPYLHLFYMEAWIFALAAFAWWRVQPAGAGLRADLLTAIVITAIPFAHMRGSVVAAALYAFLLWPAVRAGEWRRAALLLLPGIAGLALLVALNLAIHGSITGPVNSARPPLPWAWAEVLPMQLFNVRHGLLAYAPIWILGMAGLAAGAWKDAPLARQGLALLLVAAVTGVGVNPGEGWPARFWVLSMPMLAVGLAHWIGKERGIAMRLPGALLLLLTAINTVLFFAGPNNFLENRQTTMSYGVVFDRVLPLHFGLLLPVELDDPTQRAALARLLLGFGALFLLGIGAMLRPGWRFALPMTLVILGGVDLARVTNLPREAFTLETGNGAARVTLPTPRPLVALQFGDGREMWSYETDNRLDLQVTRADGTVIRQSHLVARQVLPLRCLGSIAAITVTSPTGLDVAGAAAYRLRLYAPASAVERLATRFRIGCGDRPEEIQP</sequence>